<proteinExistence type="inferred from homology"/>
<feature type="binding site" evidence="13">
    <location>
        <position position="380"/>
    </location>
    <ligand>
        <name>L-serine</name>
        <dbReference type="ChEBI" id="CHEBI:33384"/>
    </ligand>
</feature>
<gene>
    <name evidence="12 17" type="primary">serS</name>
    <name evidence="17" type="ORF">GCM10010339_93070</name>
</gene>
<dbReference type="AlphaFoldDB" id="A0A918YTB6"/>
<comment type="pathway">
    <text evidence="2 12">Aminoacyl-tRNA biosynthesis; selenocysteinyl-tRNA(Sec) biosynthesis; L-seryl-tRNA(Sec) from L-serine and tRNA(Sec): step 1/1.</text>
</comment>
<comment type="function">
    <text evidence="12">Catalyzes the attachment of serine to tRNA(Ser). Is also able to aminoacylate tRNA(Sec) with serine, to form the misacylated tRNA L-seryl-tRNA(Sec), which will be further converted into selenocysteinyl-tRNA(Sec).</text>
</comment>
<dbReference type="InterPro" id="IPR002314">
    <property type="entry name" value="aa-tRNA-synt_IIb"/>
</dbReference>
<keyword evidence="5 12" id="KW-0436">Ligase</keyword>
<comment type="subcellular location">
    <subcellularLocation>
        <location evidence="1 12">Cytoplasm</location>
    </subcellularLocation>
</comment>
<dbReference type="GO" id="GO:0005524">
    <property type="term" value="F:ATP binding"/>
    <property type="evidence" value="ECO:0007669"/>
    <property type="project" value="UniProtKB-UniRule"/>
</dbReference>
<dbReference type="Pfam" id="PF02403">
    <property type="entry name" value="Seryl_tRNA_N"/>
    <property type="match status" value="1"/>
</dbReference>
<dbReference type="PANTHER" id="PTHR43697">
    <property type="entry name" value="SERYL-TRNA SYNTHETASE"/>
    <property type="match status" value="1"/>
</dbReference>
<keyword evidence="7 12" id="KW-0067">ATP-binding</keyword>
<dbReference type="Gene3D" id="3.30.930.10">
    <property type="entry name" value="Bira Bifunctional Protein, Domain 2"/>
    <property type="match status" value="1"/>
</dbReference>
<dbReference type="RefSeq" id="WP_189959836.1">
    <property type="nucleotide sequence ID" value="NZ_BMVG01000077.1"/>
</dbReference>
<feature type="binding site" evidence="12 14">
    <location>
        <begin position="261"/>
        <end position="263"/>
    </location>
    <ligand>
        <name>ATP</name>
        <dbReference type="ChEBI" id="CHEBI:30616"/>
    </ligand>
</feature>
<feature type="binding site" evidence="13">
    <location>
        <position position="230"/>
    </location>
    <ligand>
        <name>L-serine</name>
        <dbReference type="ChEBI" id="CHEBI:33384"/>
    </ligand>
</feature>
<evidence type="ECO:0000256" key="7">
    <source>
        <dbReference type="ARBA" id="ARBA00022840"/>
    </source>
</evidence>
<protein>
    <recommendedName>
        <fullName evidence="12">Serine--tRNA ligase</fullName>
        <ecNumber evidence="12">6.1.1.11</ecNumber>
    </recommendedName>
    <alternativeName>
        <fullName evidence="12">Seryl-tRNA synthetase</fullName>
        <shortName evidence="12">SerRS</shortName>
    </alternativeName>
    <alternativeName>
        <fullName evidence="12">Seryl-tRNA(Ser/Sec) synthetase</fullName>
    </alternativeName>
</protein>
<keyword evidence="8 12" id="KW-0648">Protein biosynthesis</keyword>
<comment type="caution">
    <text evidence="17">The sequence shown here is derived from an EMBL/GenBank/DDBJ whole genome shotgun (WGS) entry which is preliminary data.</text>
</comment>
<dbReference type="GO" id="GO:0005737">
    <property type="term" value="C:cytoplasm"/>
    <property type="evidence" value="ECO:0007669"/>
    <property type="project" value="UniProtKB-SubCell"/>
</dbReference>
<keyword evidence="6 12" id="KW-0547">Nucleotide-binding</keyword>
<feature type="domain" description="Aminoacyl-transfer RNA synthetases class-II family profile" evidence="16">
    <location>
        <begin position="136"/>
        <end position="407"/>
    </location>
</feature>
<comment type="catalytic activity">
    <reaction evidence="11 12">
        <text>tRNA(Ser) + L-serine + ATP = L-seryl-tRNA(Ser) + AMP + diphosphate + H(+)</text>
        <dbReference type="Rhea" id="RHEA:12292"/>
        <dbReference type="Rhea" id="RHEA-COMP:9669"/>
        <dbReference type="Rhea" id="RHEA-COMP:9703"/>
        <dbReference type="ChEBI" id="CHEBI:15378"/>
        <dbReference type="ChEBI" id="CHEBI:30616"/>
        <dbReference type="ChEBI" id="CHEBI:33019"/>
        <dbReference type="ChEBI" id="CHEBI:33384"/>
        <dbReference type="ChEBI" id="CHEBI:78442"/>
        <dbReference type="ChEBI" id="CHEBI:78533"/>
        <dbReference type="ChEBI" id="CHEBI:456215"/>
        <dbReference type="EC" id="6.1.1.11"/>
    </reaction>
</comment>
<comment type="caution">
    <text evidence="12">Lacks conserved residue(s) required for the propagation of feature annotation.</text>
</comment>
<evidence type="ECO:0000256" key="3">
    <source>
        <dbReference type="ARBA" id="ARBA00010728"/>
    </source>
</evidence>
<dbReference type="InterPro" id="IPR006195">
    <property type="entry name" value="aa-tRNA-synth_II"/>
</dbReference>
<evidence type="ECO:0000256" key="15">
    <source>
        <dbReference type="SAM" id="Coils"/>
    </source>
</evidence>
<dbReference type="Proteomes" id="UP000655443">
    <property type="component" value="Unassembled WGS sequence"/>
</dbReference>
<keyword evidence="15" id="KW-0175">Coiled coil</keyword>
<evidence type="ECO:0000256" key="12">
    <source>
        <dbReference type="HAMAP-Rule" id="MF_00176"/>
    </source>
</evidence>
<evidence type="ECO:0000256" key="9">
    <source>
        <dbReference type="ARBA" id="ARBA00023146"/>
    </source>
</evidence>
<comment type="subunit">
    <text evidence="12">Homodimer. The tRNA molecule binds across the dimer.</text>
</comment>
<evidence type="ECO:0000256" key="11">
    <source>
        <dbReference type="ARBA" id="ARBA00048823"/>
    </source>
</evidence>
<dbReference type="SUPFAM" id="SSF55681">
    <property type="entry name" value="Class II aaRS and biotin synthetases"/>
    <property type="match status" value="1"/>
</dbReference>
<evidence type="ECO:0000313" key="17">
    <source>
        <dbReference type="EMBL" id="GHE16146.1"/>
    </source>
</evidence>
<name>A0A918YTB6_9ACTN</name>
<evidence type="ECO:0000259" key="16">
    <source>
        <dbReference type="PROSITE" id="PS50862"/>
    </source>
</evidence>
<keyword evidence="18" id="KW-1185">Reference proteome</keyword>
<dbReference type="Gene3D" id="1.10.287.40">
    <property type="entry name" value="Serine-tRNA synthetase, tRNA binding domain"/>
    <property type="match status" value="1"/>
</dbReference>
<feature type="binding site" evidence="12 14">
    <location>
        <begin position="348"/>
        <end position="351"/>
    </location>
    <ligand>
        <name>ATP</name>
        <dbReference type="ChEBI" id="CHEBI:30616"/>
    </ligand>
</feature>
<comment type="catalytic activity">
    <reaction evidence="10 12">
        <text>tRNA(Sec) + L-serine + ATP = L-seryl-tRNA(Sec) + AMP + diphosphate + H(+)</text>
        <dbReference type="Rhea" id="RHEA:42580"/>
        <dbReference type="Rhea" id="RHEA-COMP:9742"/>
        <dbReference type="Rhea" id="RHEA-COMP:10128"/>
        <dbReference type="ChEBI" id="CHEBI:15378"/>
        <dbReference type="ChEBI" id="CHEBI:30616"/>
        <dbReference type="ChEBI" id="CHEBI:33019"/>
        <dbReference type="ChEBI" id="CHEBI:33384"/>
        <dbReference type="ChEBI" id="CHEBI:78442"/>
        <dbReference type="ChEBI" id="CHEBI:78533"/>
        <dbReference type="ChEBI" id="CHEBI:456215"/>
        <dbReference type="EC" id="6.1.1.11"/>
    </reaction>
</comment>
<dbReference type="InterPro" id="IPR015866">
    <property type="entry name" value="Ser-tRNA-synth_1_N"/>
</dbReference>
<dbReference type="InterPro" id="IPR002317">
    <property type="entry name" value="Ser-tRNA-ligase_type_1"/>
</dbReference>
<evidence type="ECO:0000256" key="6">
    <source>
        <dbReference type="ARBA" id="ARBA00022741"/>
    </source>
</evidence>
<dbReference type="HAMAP" id="MF_00176">
    <property type="entry name" value="Ser_tRNA_synth_type1"/>
    <property type="match status" value="1"/>
</dbReference>
<evidence type="ECO:0000256" key="2">
    <source>
        <dbReference type="ARBA" id="ARBA00005045"/>
    </source>
</evidence>
<evidence type="ECO:0000256" key="10">
    <source>
        <dbReference type="ARBA" id="ARBA00047929"/>
    </source>
</evidence>
<keyword evidence="4 12" id="KW-0963">Cytoplasm</keyword>
<dbReference type="GO" id="GO:0004828">
    <property type="term" value="F:serine-tRNA ligase activity"/>
    <property type="evidence" value="ECO:0007669"/>
    <property type="project" value="UniProtKB-UniRule"/>
</dbReference>
<keyword evidence="9 12" id="KW-0030">Aminoacyl-tRNA synthetase</keyword>
<accession>A0A918YTB6</accession>
<dbReference type="PIRSF" id="PIRSF001529">
    <property type="entry name" value="Ser-tRNA-synth_IIa"/>
    <property type="match status" value="1"/>
</dbReference>
<evidence type="ECO:0000256" key="5">
    <source>
        <dbReference type="ARBA" id="ARBA00022598"/>
    </source>
</evidence>
<dbReference type="EC" id="6.1.1.11" evidence="12"/>
<dbReference type="InterPro" id="IPR042103">
    <property type="entry name" value="SerRS_1_N_sf"/>
</dbReference>
<dbReference type="InterPro" id="IPR010978">
    <property type="entry name" value="tRNA-bd_arm"/>
</dbReference>
<dbReference type="InterPro" id="IPR045864">
    <property type="entry name" value="aa-tRNA-synth_II/BPL/LPL"/>
</dbReference>
<comment type="domain">
    <text evidence="12">Consists of two distinct domains, a catalytic core and a N-terminal extension that is involved in tRNA binding.</text>
</comment>
<reference evidence="17" key="1">
    <citation type="journal article" date="2014" name="Int. J. Syst. Evol. Microbiol.">
        <title>Complete genome sequence of Corynebacterium casei LMG S-19264T (=DSM 44701T), isolated from a smear-ripened cheese.</title>
        <authorList>
            <consortium name="US DOE Joint Genome Institute (JGI-PGF)"/>
            <person name="Walter F."/>
            <person name="Albersmeier A."/>
            <person name="Kalinowski J."/>
            <person name="Ruckert C."/>
        </authorList>
    </citation>
    <scope>NUCLEOTIDE SEQUENCE</scope>
    <source>
        <strain evidence="17">JCM 4714</strain>
    </source>
</reference>
<dbReference type="PANTHER" id="PTHR43697:SF1">
    <property type="entry name" value="SERINE--TRNA LIGASE"/>
    <property type="match status" value="1"/>
</dbReference>
<comment type="similarity">
    <text evidence="3 12">Belongs to the class-II aminoacyl-tRNA synthetase family. Type-1 seryl-tRNA synthetase subfamily.</text>
</comment>
<evidence type="ECO:0000256" key="14">
    <source>
        <dbReference type="PIRSR" id="PIRSR001529-2"/>
    </source>
</evidence>
<dbReference type="GO" id="GO:0006434">
    <property type="term" value="P:seryl-tRNA aminoacylation"/>
    <property type="evidence" value="ECO:0007669"/>
    <property type="project" value="UniProtKB-UniRule"/>
</dbReference>
<dbReference type="PROSITE" id="PS50862">
    <property type="entry name" value="AA_TRNA_LIGASE_II"/>
    <property type="match status" value="1"/>
</dbReference>
<dbReference type="NCBIfam" id="TIGR00414">
    <property type="entry name" value="serS"/>
    <property type="match status" value="1"/>
</dbReference>
<dbReference type="SUPFAM" id="SSF46589">
    <property type="entry name" value="tRNA-binding arm"/>
    <property type="match status" value="1"/>
</dbReference>
<dbReference type="PRINTS" id="PR00981">
    <property type="entry name" value="TRNASYNTHSER"/>
</dbReference>
<feature type="coiled-coil region" evidence="15">
    <location>
        <begin position="73"/>
        <end position="100"/>
    </location>
</feature>
<dbReference type="GO" id="GO:0016260">
    <property type="term" value="P:selenocysteine biosynthetic process"/>
    <property type="evidence" value="ECO:0007669"/>
    <property type="project" value="UniProtKB-UniRule"/>
</dbReference>
<evidence type="ECO:0000256" key="8">
    <source>
        <dbReference type="ARBA" id="ARBA00022917"/>
    </source>
</evidence>
<reference evidence="17" key="2">
    <citation type="submission" date="2020-09" db="EMBL/GenBank/DDBJ databases">
        <authorList>
            <person name="Sun Q."/>
            <person name="Ohkuma M."/>
        </authorList>
    </citation>
    <scope>NUCLEOTIDE SEQUENCE</scope>
    <source>
        <strain evidence="17">JCM 4714</strain>
    </source>
</reference>
<evidence type="ECO:0000256" key="13">
    <source>
        <dbReference type="PIRSR" id="PIRSR001529-1"/>
    </source>
</evidence>
<feature type="binding site" evidence="13">
    <location>
        <position position="261"/>
    </location>
    <ligand>
        <name>L-serine</name>
        <dbReference type="ChEBI" id="CHEBI:33384"/>
    </ligand>
</feature>
<feature type="binding site" evidence="12">
    <location>
        <position position="382"/>
    </location>
    <ligand>
        <name>L-serine</name>
        <dbReference type="ChEBI" id="CHEBI:33384"/>
    </ligand>
</feature>
<dbReference type="EMBL" id="BMVG01000077">
    <property type="protein sequence ID" value="GHE16146.1"/>
    <property type="molecule type" value="Genomic_DNA"/>
</dbReference>
<dbReference type="Pfam" id="PF00587">
    <property type="entry name" value="tRNA-synt_2b"/>
    <property type="match status" value="1"/>
</dbReference>
<evidence type="ECO:0000313" key="18">
    <source>
        <dbReference type="Proteomes" id="UP000655443"/>
    </source>
</evidence>
<evidence type="ECO:0000256" key="4">
    <source>
        <dbReference type="ARBA" id="ARBA00022490"/>
    </source>
</evidence>
<sequence length="427" mass="47029">MHDPRHLLEPSAEAVRRLARRGHRLDLDELGKLVAHRAEAVGHRDRLRAQLKELSRTVGAHHGQPPAAAAGTARGLKEGLRAADAELRAAESALEEVMLRIPNLPADEVPDGTDEDPAREVRRWGARPDFDFAPRDHVDLGTRAGILDLQRAGRLSGARFAVLRGAGAALERALTSFLLDLHTREHGYVEYSVPHLVTRQAMTGTGQLPKFADDLFATRVAERELFLIPTAEVPLVNLFQQETLNADELPLALTAHTSCFRSEAGSYGRDTRGLVRLHEFAKVELVRICPAEEAAEQLRLLTAHAEDCLRRLGLHYRVVELRAGDLGFSARRTYDLEVWLPGQDSYREISSVSDCGTFQGRRAGVRVRRGGRKEFAATLNGSGLPVGRTVVALLEQNQRRDGSVTIPPALVPYTGFREIAADGRPVD</sequence>
<evidence type="ECO:0000256" key="1">
    <source>
        <dbReference type="ARBA" id="ARBA00004496"/>
    </source>
</evidence>
<feature type="binding site" evidence="12">
    <location>
        <begin position="230"/>
        <end position="232"/>
    </location>
    <ligand>
        <name>L-serine</name>
        <dbReference type="ChEBI" id="CHEBI:33384"/>
    </ligand>
</feature>
<organism evidence="17 18">
    <name type="scientific">Streptomyces alanosinicus</name>
    <dbReference type="NCBI Taxonomy" id="68171"/>
    <lineage>
        <taxon>Bacteria</taxon>
        <taxon>Bacillati</taxon>
        <taxon>Actinomycetota</taxon>
        <taxon>Actinomycetes</taxon>
        <taxon>Kitasatosporales</taxon>
        <taxon>Streptomycetaceae</taxon>
        <taxon>Streptomyces</taxon>
    </lineage>
</organism>
<feature type="binding site" evidence="12 13">
    <location>
        <position position="284"/>
    </location>
    <ligand>
        <name>L-serine</name>
        <dbReference type="ChEBI" id="CHEBI:33384"/>
    </ligand>
</feature>